<sequence>MKDWLPLLYFYLDGEALTWFTWLHRNKQFFDWKHFTEKLLIRFPQRTSSVSLVDTSRFCIDYVHYAKFVPLATSTSPVVTLSHITSSFDLEDVVTSGNMEADHMLEKYTNVNSLALPIGRMVEIATLKGMGTLQIGNEISIEADLVQQISSIDTSQVFDECSPRDMSKRYVTATSPVRGSNK</sequence>
<protein>
    <recommendedName>
        <fullName evidence="3">Retrotransposon gag domain-containing protein</fullName>
    </recommendedName>
</protein>
<reference evidence="1 2" key="1">
    <citation type="submission" date="2020-09" db="EMBL/GenBank/DDBJ databases">
        <title>De no assembly of potato wild relative species, Solanum commersonii.</title>
        <authorList>
            <person name="Cho K."/>
        </authorList>
    </citation>
    <scope>NUCLEOTIDE SEQUENCE [LARGE SCALE GENOMIC DNA]</scope>
    <source>
        <strain evidence="1">LZ3.2</strain>
        <tissue evidence="1">Leaf</tissue>
    </source>
</reference>
<proteinExistence type="predicted"/>
<accession>A0A9J5WLE4</accession>
<evidence type="ECO:0000313" key="1">
    <source>
        <dbReference type="EMBL" id="KAG5576731.1"/>
    </source>
</evidence>
<organism evidence="1 2">
    <name type="scientific">Solanum commersonii</name>
    <name type="common">Commerson's wild potato</name>
    <name type="synonym">Commerson's nightshade</name>
    <dbReference type="NCBI Taxonomy" id="4109"/>
    <lineage>
        <taxon>Eukaryota</taxon>
        <taxon>Viridiplantae</taxon>
        <taxon>Streptophyta</taxon>
        <taxon>Embryophyta</taxon>
        <taxon>Tracheophyta</taxon>
        <taxon>Spermatophyta</taxon>
        <taxon>Magnoliopsida</taxon>
        <taxon>eudicotyledons</taxon>
        <taxon>Gunneridae</taxon>
        <taxon>Pentapetalae</taxon>
        <taxon>asterids</taxon>
        <taxon>lamiids</taxon>
        <taxon>Solanales</taxon>
        <taxon>Solanaceae</taxon>
        <taxon>Solanoideae</taxon>
        <taxon>Solaneae</taxon>
        <taxon>Solanum</taxon>
    </lineage>
</organism>
<gene>
    <name evidence="1" type="ORF">H5410_056865</name>
</gene>
<name>A0A9J5WLE4_SOLCO</name>
<dbReference type="Proteomes" id="UP000824120">
    <property type="component" value="Chromosome 11"/>
</dbReference>
<dbReference type="OrthoDB" id="1749531at2759"/>
<evidence type="ECO:0008006" key="3">
    <source>
        <dbReference type="Google" id="ProtNLM"/>
    </source>
</evidence>
<dbReference type="AlphaFoldDB" id="A0A9J5WLE4"/>
<comment type="caution">
    <text evidence="1">The sequence shown here is derived from an EMBL/GenBank/DDBJ whole genome shotgun (WGS) entry which is preliminary data.</text>
</comment>
<dbReference type="EMBL" id="JACXVP010000011">
    <property type="protein sequence ID" value="KAG5576731.1"/>
    <property type="molecule type" value="Genomic_DNA"/>
</dbReference>
<keyword evidence="2" id="KW-1185">Reference proteome</keyword>
<evidence type="ECO:0000313" key="2">
    <source>
        <dbReference type="Proteomes" id="UP000824120"/>
    </source>
</evidence>